<dbReference type="KEGG" id="blq:L21SP5_01962"/>
<dbReference type="RefSeq" id="WP_057953043.1">
    <property type="nucleotide sequence ID" value="NZ_CP013118.1"/>
</dbReference>
<dbReference type="SUPFAM" id="SSF51735">
    <property type="entry name" value="NAD(P)-binding Rossmann-fold domains"/>
    <property type="match status" value="1"/>
</dbReference>
<keyword evidence="3 5" id="KW-0560">Oxidoreductase</keyword>
<evidence type="ECO:0000313" key="7">
    <source>
        <dbReference type="EMBL" id="ALO15601.1"/>
    </source>
</evidence>
<dbReference type="STRING" id="1307839.L21SP5_01962"/>
<comment type="caution">
    <text evidence="5">Lacks conserved residue(s) required for the propagation of feature annotation.</text>
</comment>
<organism evidence="7 8">
    <name type="scientific">Salinivirga cyanobacteriivorans</name>
    <dbReference type="NCBI Taxonomy" id="1307839"/>
    <lineage>
        <taxon>Bacteria</taxon>
        <taxon>Pseudomonadati</taxon>
        <taxon>Bacteroidota</taxon>
        <taxon>Bacteroidia</taxon>
        <taxon>Bacteroidales</taxon>
        <taxon>Salinivirgaceae</taxon>
        <taxon>Salinivirga</taxon>
    </lineage>
</organism>
<dbReference type="Proteomes" id="UP000064893">
    <property type="component" value="Chromosome"/>
</dbReference>
<comment type="similarity">
    <text evidence="1 5">Belongs to the NAD(P)-dependent epimerase/dehydratase family. Fucose synthase subfamily.</text>
</comment>
<dbReference type="PANTHER" id="PTHR43238:SF1">
    <property type="entry name" value="GDP-L-FUCOSE SYNTHASE"/>
    <property type="match status" value="1"/>
</dbReference>
<evidence type="ECO:0000256" key="1">
    <source>
        <dbReference type="ARBA" id="ARBA00005959"/>
    </source>
</evidence>
<feature type="binding site" evidence="5">
    <location>
        <position position="209"/>
    </location>
    <ligand>
        <name>substrate</name>
    </ligand>
</feature>
<feature type="binding site" evidence="5">
    <location>
        <position position="202"/>
    </location>
    <ligand>
        <name>substrate</name>
    </ligand>
</feature>
<keyword evidence="8" id="KW-1185">Reference proteome</keyword>
<dbReference type="GO" id="GO:0050577">
    <property type="term" value="F:GDP-L-fucose synthase activity"/>
    <property type="evidence" value="ECO:0007669"/>
    <property type="project" value="UniProtKB-UniRule"/>
</dbReference>
<dbReference type="AlphaFoldDB" id="A0A0S2HZZ4"/>
<keyword evidence="5" id="KW-0511">Multifunctional enzyme</keyword>
<feature type="binding site" evidence="5">
    <location>
        <begin position="163"/>
        <end position="166"/>
    </location>
    <ligand>
        <name>NADP(+)</name>
        <dbReference type="ChEBI" id="CHEBI:58349"/>
    </ligand>
</feature>
<dbReference type="HAMAP" id="MF_00956">
    <property type="entry name" value="GDP_fucose_synth"/>
    <property type="match status" value="1"/>
</dbReference>
<dbReference type="InterPro" id="IPR028614">
    <property type="entry name" value="GDP_fucose/colitose_synth"/>
</dbReference>
<comment type="function">
    <text evidence="5">Catalyzes the two-step NADP-dependent conversion of GDP-4-dehydro-6-deoxy-D-mannose to GDP-fucose, involving an epimerase and a reductase reaction.</text>
</comment>
<gene>
    <name evidence="5 7" type="primary">fcl</name>
    <name evidence="7" type="ORF">L21SP5_01962</name>
</gene>
<evidence type="ECO:0000259" key="6">
    <source>
        <dbReference type="Pfam" id="PF01370"/>
    </source>
</evidence>
<feature type="binding site" evidence="5">
    <location>
        <position position="187"/>
    </location>
    <ligand>
        <name>substrate</name>
    </ligand>
</feature>
<dbReference type="InterPro" id="IPR001509">
    <property type="entry name" value="Epimerase_deHydtase"/>
</dbReference>
<protein>
    <recommendedName>
        <fullName evidence="5">GDP-L-fucose synthase</fullName>
        <ecNumber evidence="5">1.1.1.271</ecNumber>
    </recommendedName>
    <alternativeName>
        <fullName evidence="5">GDP-4-keto-6-deoxy-D-mannose-3,5-epimerase-4-reductase</fullName>
    </alternativeName>
</protein>
<feature type="binding site" evidence="5">
    <location>
        <position position="139"/>
    </location>
    <ligand>
        <name>NADP(+)</name>
        <dbReference type="ChEBI" id="CHEBI:58349"/>
    </ligand>
</feature>
<feature type="site" description="Important for catalytic activity" evidence="5">
    <location>
        <position position="106"/>
    </location>
</feature>
<proteinExistence type="inferred from homology"/>
<evidence type="ECO:0000256" key="5">
    <source>
        <dbReference type="HAMAP-Rule" id="MF_00956"/>
    </source>
</evidence>
<name>A0A0S2HZZ4_9BACT</name>
<keyword evidence="2 5" id="KW-0521">NADP</keyword>
<accession>A0A0S2HZZ4</accession>
<sequence length="310" mass="35004">MSNLKRILLCGSSGMVGRNIKDSTPAKYELLTPQSSELNLLNYGQTIQYLRQEHPGLIIHAAGIVGGIQANIANPVKFLTENTDMGRNLLLAAQNAGVTKLLNLGSSCMYPRQAPNPLKEESILDGELEPTNEGYAIAKIFTQRLCTYINKENPGFSYKTIIPCNLYGKYDDFSPEKSHMIPAVIRKIHETKKRYNNTVEIWGDGKARREFMYAGDLVRMMWEYIDRFDQMPNLMNIGLGYDYTINEYYQTIADVVGFSGSFSHNLSKPVGMKQKLVDTGKQKQVGLNPHYTLKQGIEATYQYFLSTENQ</sequence>
<dbReference type="EMBL" id="CP013118">
    <property type="protein sequence ID" value="ALO15601.1"/>
    <property type="molecule type" value="Genomic_DNA"/>
</dbReference>
<feature type="binding site" evidence="5">
    <location>
        <begin position="104"/>
        <end position="107"/>
    </location>
    <ligand>
        <name>NADP(+)</name>
        <dbReference type="ChEBI" id="CHEBI:58349"/>
    </ligand>
</feature>
<feature type="domain" description="NAD-dependent epimerase/dehydratase" evidence="6">
    <location>
        <begin position="7"/>
        <end position="238"/>
    </location>
</feature>
<dbReference type="EC" id="1.1.1.271" evidence="5"/>
<dbReference type="PANTHER" id="PTHR43238">
    <property type="entry name" value="GDP-L-FUCOSE SYNTHASE"/>
    <property type="match status" value="1"/>
</dbReference>
<feature type="binding site" evidence="5">
    <location>
        <position position="179"/>
    </location>
    <ligand>
        <name>NADP(+)</name>
        <dbReference type="ChEBI" id="CHEBI:58349"/>
    </ligand>
</feature>
<dbReference type="InterPro" id="IPR036291">
    <property type="entry name" value="NAD(P)-bd_dom_sf"/>
</dbReference>
<dbReference type="GO" id="GO:0042351">
    <property type="term" value="P:'de novo' GDP-L-fucose biosynthetic process"/>
    <property type="evidence" value="ECO:0007669"/>
    <property type="project" value="UniProtKB-UniRule"/>
</dbReference>
<dbReference type="UniPathway" id="UPA00128">
    <property type="reaction ID" value="UER00191"/>
</dbReference>
<keyword evidence="4 5" id="KW-0413">Isomerase</keyword>
<dbReference type="GO" id="GO:0070401">
    <property type="term" value="F:NADP+ binding"/>
    <property type="evidence" value="ECO:0007669"/>
    <property type="project" value="UniProtKB-UniRule"/>
</dbReference>
<feature type="active site" description="Proton donor/acceptor" evidence="5">
    <location>
        <position position="135"/>
    </location>
</feature>
<comment type="catalytic activity">
    <reaction evidence="5">
        <text>GDP-beta-L-fucose + NADP(+) = GDP-4-dehydro-alpha-D-rhamnose + NADPH + H(+)</text>
        <dbReference type="Rhea" id="RHEA:18885"/>
        <dbReference type="ChEBI" id="CHEBI:15378"/>
        <dbReference type="ChEBI" id="CHEBI:57273"/>
        <dbReference type="ChEBI" id="CHEBI:57783"/>
        <dbReference type="ChEBI" id="CHEBI:57964"/>
        <dbReference type="ChEBI" id="CHEBI:58349"/>
        <dbReference type="EC" id="1.1.1.271"/>
    </reaction>
</comment>
<evidence type="ECO:0000313" key="8">
    <source>
        <dbReference type="Proteomes" id="UP000064893"/>
    </source>
</evidence>
<evidence type="ECO:0000256" key="3">
    <source>
        <dbReference type="ARBA" id="ARBA00023002"/>
    </source>
</evidence>
<evidence type="ECO:0000256" key="2">
    <source>
        <dbReference type="ARBA" id="ARBA00022857"/>
    </source>
</evidence>
<feature type="site" description="Important for catalytic activity" evidence="5">
    <location>
        <position position="108"/>
    </location>
</feature>
<dbReference type="GO" id="GO:0016853">
    <property type="term" value="F:isomerase activity"/>
    <property type="evidence" value="ECO:0007669"/>
    <property type="project" value="UniProtKB-KW"/>
</dbReference>
<dbReference type="Gene3D" id="3.40.50.720">
    <property type="entry name" value="NAD(P)-binding Rossmann-like Domain"/>
    <property type="match status" value="1"/>
</dbReference>
<reference evidence="7 8" key="1">
    <citation type="submission" date="2015-11" db="EMBL/GenBank/DDBJ databases">
        <title>Description and complete genome sequence of a novel strain predominating in hypersaline microbial mats and representing a new family of the Bacteriodetes phylum.</title>
        <authorList>
            <person name="Spring S."/>
            <person name="Bunk B."/>
            <person name="Sproer C."/>
            <person name="Klenk H.-P."/>
        </authorList>
    </citation>
    <scope>NUCLEOTIDE SEQUENCE [LARGE SCALE GENOMIC DNA]</scope>
    <source>
        <strain evidence="7 8">L21-Spi-D4</strain>
    </source>
</reference>
<dbReference type="Pfam" id="PF01370">
    <property type="entry name" value="Epimerase"/>
    <property type="match status" value="1"/>
</dbReference>
<comment type="pathway">
    <text evidence="5">Nucleotide-sugar biosynthesis; GDP-L-fucose biosynthesis via de novo pathway; GDP-L-fucose from GDP-alpha-D-mannose: step 2/2.</text>
</comment>
<dbReference type="PATRIC" id="fig|1307839.3.peg.2069"/>
<feature type="binding site" evidence="5">
    <location>
        <begin position="11"/>
        <end position="17"/>
    </location>
    <ligand>
        <name>NADP(+)</name>
        <dbReference type="ChEBI" id="CHEBI:58349"/>
    </ligand>
</feature>
<evidence type="ECO:0000256" key="4">
    <source>
        <dbReference type="ARBA" id="ARBA00023235"/>
    </source>
</evidence>
<dbReference type="OrthoDB" id="9811425at2"/>
<dbReference type="Gene3D" id="3.90.25.10">
    <property type="entry name" value="UDP-galactose 4-epimerase, domain 1"/>
    <property type="match status" value="1"/>
</dbReference>